<dbReference type="SUPFAM" id="SSF48008">
    <property type="entry name" value="GntR ligand-binding domain-like"/>
    <property type="match status" value="1"/>
</dbReference>
<dbReference type="PRINTS" id="PR00035">
    <property type="entry name" value="HTHGNTR"/>
</dbReference>
<dbReference type="OrthoDB" id="284307at2"/>
<dbReference type="PANTHER" id="PTHR43537:SF5">
    <property type="entry name" value="UXU OPERON TRANSCRIPTIONAL REGULATOR"/>
    <property type="match status" value="1"/>
</dbReference>
<dbReference type="HOGENOM" id="CLU_017584_9_5_5"/>
<dbReference type="SMART" id="SM00895">
    <property type="entry name" value="FCD"/>
    <property type="match status" value="1"/>
</dbReference>
<dbReference type="EMBL" id="AP014648">
    <property type="protein sequence ID" value="BAQ16259.1"/>
    <property type="molecule type" value="Genomic_DNA"/>
</dbReference>
<dbReference type="SMART" id="SM00345">
    <property type="entry name" value="HTH_GNTR"/>
    <property type="match status" value="1"/>
</dbReference>
<dbReference type="InterPro" id="IPR036388">
    <property type="entry name" value="WH-like_DNA-bd_sf"/>
</dbReference>
<feature type="domain" description="HTH gntR-type" evidence="5">
    <location>
        <begin position="20"/>
        <end position="88"/>
    </location>
</feature>
<keyword evidence="3" id="KW-0804">Transcription</keyword>
<name>A0A0A8K2P3_9HYPH</name>
<protein>
    <submittedName>
        <fullName evidence="6">Transcriptional regulator, GntR family</fullName>
    </submittedName>
</protein>
<dbReference type="InterPro" id="IPR036390">
    <property type="entry name" value="WH_DNA-bd_sf"/>
</dbReference>
<feature type="region of interest" description="Disordered" evidence="4">
    <location>
        <begin position="1"/>
        <end position="21"/>
    </location>
</feature>
<dbReference type="RefSeq" id="WP_052464096.1">
    <property type="nucleotide sequence ID" value="NZ_AP014648.1"/>
</dbReference>
<dbReference type="InterPro" id="IPR000524">
    <property type="entry name" value="Tscrpt_reg_HTH_GntR"/>
</dbReference>
<evidence type="ECO:0000256" key="2">
    <source>
        <dbReference type="ARBA" id="ARBA00023125"/>
    </source>
</evidence>
<keyword evidence="7" id="KW-1185">Reference proteome</keyword>
<dbReference type="InterPro" id="IPR008920">
    <property type="entry name" value="TF_FadR/GntR_C"/>
</dbReference>
<evidence type="ECO:0000259" key="5">
    <source>
        <dbReference type="PROSITE" id="PS50949"/>
    </source>
</evidence>
<keyword evidence="1" id="KW-0805">Transcription regulation</keyword>
<evidence type="ECO:0000256" key="1">
    <source>
        <dbReference type="ARBA" id="ARBA00023015"/>
    </source>
</evidence>
<proteinExistence type="predicted"/>
<dbReference type="PROSITE" id="PS50949">
    <property type="entry name" value="HTH_GNTR"/>
    <property type="match status" value="1"/>
</dbReference>
<sequence length="242" mass="26456">MKPQSNDDTELPAAQAPKRPSGVKVVSAYLQRAIETGAYSQGERLPAERQLAQTFNTARSTVRRALDKLEEAGLVSRRLGSGTFVGAAPQSGGSLLDFIGGLTPLDLIDARAAVEPFTARLAAEHADAGMIEDLEGVLENAGATRDQDDFSKWDGEFHLLLAQASANPFLIHVFRQINHVRLNAQWGEMKANILMPDAIAEYNRQHRAVLDAIESRDPLLAQKRMAEHLETARNDLLKALNP</sequence>
<dbReference type="AlphaFoldDB" id="A0A0A8K2P3"/>
<accession>A0A0A8K2P3</accession>
<dbReference type="SUPFAM" id="SSF46785">
    <property type="entry name" value="Winged helix' DNA-binding domain"/>
    <property type="match status" value="1"/>
</dbReference>
<dbReference type="GO" id="GO:0003700">
    <property type="term" value="F:DNA-binding transcription factor activity"/>
    <property type="evidence" value="ECO:0007669"/>
    <property type="project" value="InterPro"/>
</dbReference>
<evidence type="ECO:0000256" key="4">
    <source>
        <dbReference type="SAM" id="MobiDB-lite"/>
    </source>
</evidence>
<dbReference type="Gene3D" id="1.20.120.530">
    <property type="entry name" value="GntR ligand-binding domain-like"/>
    <property type="match status" value="1"/>
</dbReference>
<dbReference type="GO" id="GO:0003677">
    <property type="term" value="F:DNA binding"/>
    <property type="evidence" value="ECO:0007669"/>
    <property type="project" value="UniProtKB-KW"/>
</dbReference>
<evidence type="ECO:0000256" key="3">
    <source>
        <dbReference type="ARBA" id="ARBA00023163"/>
    </source>
</evidence>
<dbReference type="Pfam" id="PF00392">
    <property type="entry name" value="GntR"/>
    <property type="match status" value="1"/>
</dbReference>
<reference evidence="6 7" key="1">
    <citation type="submission" date="2014-09" db="EMBL/GenBank/DDBJ databases">
        <title>Genome sequencing of Methyloceanibacter caenitepidi Gela4.</title>
        <authorList>
            <person name="Takeuchi M."/>
            <person name="Susumu S."/>
            <person name="Kamagata Y."/>
            <person name="Oshima K."/>
            <person name="Hattori M."/>
            <person name="Iwasaki W."/>
        </authorList>
    </citation>
    <scope>NUCLEOTIDE SEQUENCE [LARGE SCALE GENOMIC DNA]</scope>
    <source>
        <strain evidence="6 7">Gela4</strain>
    </source>
</reference>
<evidence type="ECO:0000313" key="7">
    <source>
        <dbReference type="Proteomes" id="UP000031643"/>
    </source>
</evidence>
<dbReference type="KEGG" id="mcg:GL4_0797"/>
<gene>
    <name evidence="6" type="ORF">GL4_0797</name>
</gene>
<dbReference type="InterPro" id="IPR011711">
    <property type="entry name" value="GntR_C"/>
</dbReference>
<dbReference type="Proteomes" id="UP000031643">
    <property type="component" value="Chromosome"/>
</dbReference>
<dbReference type="Gene3D" id="1.10.10.10">
    <property type="entry name" value="Winged helix-like DNA-binding domain superfamily/Winged helix DNA-binding domain"/>
    <property type="match status" value="1"/>
</dbReference>
<keyword evidence="2" id="KW-0238">DNA-binding</keyword>
<dbReference type="STRING" id="1384459.GL4_0797"/>
<dbReference type="CDD" id="cd07377">
    <property type="entry name" value="WHTH_GntR"/>
    <property type="match status" value="1"/>
</dbReference>
<dbReference type="Pfam" id="PF07729">
    <property type="entry name" value="FCD"/>
    <property type="match status" value="1"/>
</dbReference>
<evidence type="ECO:0000313" key="6">
    <source>
        <dbReference type="EMBL" id="BAQ16259.1"/>
    </source>
</evidence>
<organism evidence="6 7">
    <name type="scientific">Methyloceanibacter caenitepidi</name>
    <dbReference type="NCBI Taxonomy" id="1384459"/>
    <lineage>
        <taxon>Bacteria</taxon>
        <taxon>Pseudomonadati</taxon>
        <taxon>Pseudomonadota</taxon>
        <taxon>Alphaproteobacteria</taxon>
        <taxon>Hyphomicrobiales</taxon>
        <taxon>Hyphomicrobiaceae</taxon>
        <taxon>Methyloceanibacter</taxon>
    </lineage>
</organism>
<dbReference type="PANTHER" id="PTHR43537">
    <property type="entry name" value="TRANSCRIPTIONAL REGULATOR, GNTR FAMILY"/>
    <property type="match status" value="1"/>
</dbReference>